<accession>A0A1A9I616</accession>
<name>A0A1A9I616_9BACT</name>
<dbReference type="PANTHER" id="PTHR10151:SF120">
    <property type="entry name" value="BIS(5'-ADENOSYL)-TRIPHOSPHATASE"/>
    <property type="match status" value="1"/>
</dbReference>
<dbReference type="Gene3D" id="3.30.1360.180">
    <property type="match status" value="1"/>
</dbReference>
<evidence type="ECO:0000313" key="3">
    <source>
        <dbReference type="Proteomes" id="UP000077667"/>
    </source>
</evidence>
<keyword evidence="1" id="KW-0732">Signal</keyword>
<reference evidence="2 3" key="1">
    <citation type="submission" date="2016-05" db="EMBL/GenBank/DDBJ databases">
        <title>Niabella ginsenosidivorans BS26 whole genome sequencing.</title>
        <authorList>
            <person name="Im W.T."/>
            <person name="Siddiqi M.Z."/>
        </authorList>
    </citation>
    <scope>NUCLEOTIDE SEQUENCE [LARGE SCALE GENOMIC DNA]</scope>
    <source>
        <strain evidence="2 3">BS26</strain>
    </source>
</reference>
<dbReference type="AlphaFoldDB" id="A0A1A9I616"/>
<evidence type="ECO:0000313" key="2">
    <source>
        <dbReference type="EMBL" id="ANH82150.1"/>
    </source>
</evidence>
<organism evidence="2 3">
    <name type="scientific">Niabella ginsenosidivorans</name>
    <dbReference type="NCBI Taxonomy" id="1176587"/>
    <lineage>
        <taxon>Bacteria</taxon>
        <taxon>Pseudomonadati</taxon>
        <taxon>Bacteroidota</taxon>
        <taxon>Chitinophagia</taxon>
        <taxon>Chitinophagales</taxon>
        <taxon>Chitinophagaceae</taxon>
        <taxon>Niabella</taxon>
    </lineage>
</organism>
<dbReference type="CDD" id="cd16018">
    <property type="entry name" value="Enpp"/>
    <property type="match status" value="1"/>
</dbReference>
<dbReference type="RefSeq" id="WP_067757798.1">
    <property type="nucleotide sequence ID" value="NZ_CP015772.1"/>
</dbReference>
<protein>
    <submittedName>
        <fullName evidence="2">Phosphodiesterase</fullName>
    </submittedName>
</protein>
<gene>
    <name evidence="2" type="ORF">A8C56_15280</name>
</gene>
<feature type="chain" id="PRO_5008389939" evidence="1">
    <location>
        <begin position="22"/>
        <end position="420"/>
    </location>
</feature>
<dbReference type="Gene3D" id="3.40.720.10">
    <property type="entry name" value="Alkaline Phosphatase, subunit A"/>
    <property type="match status" value="1"/>
</dbReference>
<dbReference type="InterPro" id="IPR017850">
    <property type="entry name" value="Alkaline_phosphatase_core_sf"/>
</dbReference>
<dbReference type="PANTHER" id="PTHR10151">
    <property type="entry name" value="ECTONUCLEOTIDE PYROPHOSPHATASE/PHOSPHODIESTERASE"/>
    <property type="match status" value="1"/>
</dbReference>
<evidence type="ECO:0000256" key="1">
    <source>
        <dbReference type="SAM" id="SignalP"/>
    </source>
</evidence>
<dbReference type="Proteomes" id="UP000077667">
    <property type="component" value="Chromosome"/>
</dbReference>
<dbReference type="SUPFAM" id="SSF53649">
    <property type="entry name" value="Alkaline phosphatase-like"/>
    <property type="match status" value="1"/>
</dbReference>
<dbReference type="Pfam" id="PF01663">
    <property type="entry name" value="Phosphodiest"/>
    <property type="match status" value="1"/>
</dbReference>
<dbReference type="GO" id="GO:0016787">
    <property type="term" value="F:hydrolase activity"/>
    <property type="evidence" value="ECO:0007669"/>
    <property type="project" value="UniProtKB-ARBA"/>
</dbReference>
<proteinExistence type="predicted"/>
<sequence length="420" mass="47917">MSQLRYGLFLVAFVAATSLNAQDTSQYIIPGRVNTIEQQQKPYVVLISIDGFRYDLADKHNAVFLKKMRDAGVAAASMKPCFPSLTFPNHYSIITGLYPSHHGLVDNSFYDARKNAYYKVGDKRAVEDSSWYGGEPLWVLAEKQKMITASFYWVGSESHINGMPPTYYYKYNEAISIDRRVEILKEWLQQPAETRPHLITFYFPQVDHQEHMHGVDAKETEEAVHLVDDAIRKMYEACRSTGLPVNFVVVSDHGFANLDTAKIVPVALITGLIDTSKFLMAGGGTMIHLYAKNKADIKPAYKRLREQTDFQAWLTTKTPKSWKYRKKNDRYHRIGDILLTCSPPRYFYFGGRKSLGAHGFDNRLPEMQATFYAWGPAFKEHYKIRSFNNIDVYPLLAQLLGLKADQPVDGNAKKLGKILK</sequence>
<dbReference type="EMBL" id="CP015772">
    <property type="protein sequence ID" value="ANH82150.1"/>
    <property type="molecule type" value="Genomic_DNA"/>
</dbReference>
<dbReference type="KEGG" id="nia:A8C56_15280"/>
<dbReference type="InterPro" id="IPR002591">
    <property type="entry name" value="Phosphodiest/P_Trfase"/>
</dbReference>
<feature type="signal peptide" evidence="1">
    <location>
        <begin position="1"/>
        <end position="21"/>
    </location>
</feature>
<dbReference type="OrthoDB" id="9779418at2"/>
<keyword evidence="3" id="KW-1185">Reference proteome</keyword>
<dbReference type="STRING" id="1176587.A8C56_15280"/>